<evidence type="ECO:0000313" key="4">
    <source>
        <dbReference type="Proteomes" id="UP001596201"/>
    </source>
</evidence>
<sequence length="221" mass="24932">MSGNTDTPDGTDPTDEGTSGTERPPEIPEDVEPLGEVPDWDDEYLDRVSDRLMFNYDLDRDTVVHGEQFPMTGTLEVHSQKQFFHPALSYGHHESEEYLFVRRLARPTVADLERLVELGHRIADERVVADEEHFSTDVTFVVVAEDLADDVAAFVADHEDRTLLKYGYYGHYEVNLAVVVPEAERLVRSPSADTAEAFALWEPLTEEKGLFGRLLDAIRPG</sequence>
<organism evidence="3 4">
    <name type="scientific">Salinirubrum litoreum</name>
    <dbReference type="NCBI Taxonomy" id="1126234"/>
    <lineage>
        <taxon>Archaea</taxon>
        <taxon>Methanobacteriati</taxon>
        <taxon>Methanobacteriota</taxon>
        <taxon>Stenosarchaea group</taxon>
        <taxon>Halobacteria</taxon>
        <taxon>Halobacteriales</taxon>
        <taxon>Haloferacaceae</taxon>
        <taxon>Salinirubrum</taxon>
    </lineage>
</organism>
<dbReference type="EMBL" id="JBHSKX010000002">
    <property type="protein sequence ID" value="MFC5368357.1"/>
    <property type="molecule type" value="Genomic_DNA"/>
</dbReference>
<dbReference type="Proteomes" id="UP001596201">
    <property type="component" value="Unassembled WGS sequence"/>
</dbReference>
<evidence type="ECO:0000259" key="2">
    <source>
        <dbReference type="Pfam" id="PF26226"/>
    </source>
</evidence>
<feature type="compositionally biased region" description="Low complexity" evidence="1">
    <location>
        <begin position="1"/>
        <end position="22"/>
    </location>
</feature>
<dbReference type="Pfam" id="PF26226">
    <property type="entry name" value="DUF8052"/>
    <property type="match status" value="1"/>
</dbReference>
<evidence type="ECO:0000256" key="1">
    <source>
        <dbReference type="SAM" id="MobiDB-lite"/>
    </source>
</evidence>
<keyword evidence="4" id="KW-1185">Reference proteome</keyword>
<comment type="caution">
    <text evidence="3">The sequence shown here is derived from an EMBL/GenBank/DDBJ whole genome shotgun (WGS) entry which is preliminary data.</text>
</comment>
<evidence type="ECO:0000313" key="3">
    <source>
        <dbReference type="EMBL" id="MFC5368357.1"/>
    </source>
</evidence>
<feature type="compositionally biased region" description="Acidic residues" evidence="1">
    <location>
        <begin position="27"/>
        <end position="39"/>
    </location>
</feature>
<feature type="domain" description="DUF8052" evidence="2">
    <location>
        <begin position="42"/>
        <end position="199"/>
    </location>
</feature>
<accession>A0ABD5RE73</accession>
<proteinExistence type="predicted"/>
<protein>
    <recommendedName>
        <fullName evidence="2">DUF8052 domain-containing protein</fullName>
    </recommendedName>
</protein>
<name>A0ABD5RE73_9EURY</name>
<feature type="region of interest" description="Disordered" evidence="1">
    <location>
        <begin position="1"/>
        <end position="39"/>
    </location>
</feature>
<dbReference type="InterPro" id="IPR058365">
    <property type="entry name" value="DUF8052"/>
</dbReference>
<reference evidence="3 4" key="1">
    <citation type="journal article" date="2019" name="Int. J. Syst. Evol. Microbiol.">
        <title>The Global Catalogue of Microorganisms (GCM) 10K type strain sequencing project: providing services to taxonomists for standard genome sequencing and annotation.</title>
        <authorList>
            <consortium name="The Broad Institute Genomics Platform"/>
            <consortium name="The Broad Institute Genome Sequencing Center for Infectious Disease"/>
            <person name="Wu L."/>
            <person name="Ma J."/>
        </authorList>
    </citation>
    <scope>NUCLEOTIDE SEQUENCE [LARGE SCALE GENOMIC DNA]</scope>
    <source>
        <strain evidence="3 4">CGMCC 1.12237</strain>
    </source>
</reference>
<gene>
    <name evidence="3" type="ORF">ACFPJ5_15615</name>
</gene>
<dbReference type="AlphaFoldDB" id="A0ABD5RE73"/>
<dbReference type="RefSeq" id="WP_227230635.1">
    <property type="nucleotide sequence ID" value="NZ_JAJCVJ010000002.1"/>
</dbReference>